<keyword evidence="2" id="KW-1185">Reference proteome</keyword>
<organism evidence="1 2">
    <name type="scientific">Spirosoma linguale (strain ATCC 33905 / DSM 74 / LMG 10896 / Claus 1)</name>
    <dbReference type="NCBI Taxonomy" id="504472"/>
    <lineage>
        <taxon>Bacteria</taxon>
        <taxon>Pseudomonadati</taxon>
        <taxon>Bacteroidota</taxon>
        <taxon>Cytophagia</taxon>
        <taxon>Cytophagales</taxon>
        <taxon>Cytophagaceae</taxon>
        <taxon>Spirosoma</taxon>
    </lineage>
</organism>
<dbReference type="eggNOG" id="ENOG5031R1P">
    <property type="taxonomic scope" value="Bacteria"/>
</dbReference>
<dbReference type="KEGG" id="sli:Slin_5992"/>
<evidence type="ECO:0000313" key="1">
    <source>
        <dbReference type="EMBL" id="ADB41954.1"/>
    </source>
</evidence>
<reference evidence="1 2" key="1">
    <citation type="journal article" date="2010" name="Stand. Genomic Sci.">
        <title>Complete genome sequence of Spirosoma linguale type strain (1).</title>
        <authorList>
            <person name="Lail K."/>
            <person name="Sikorski J."/>
            <person name="Saunders E."/>
            <person name="Lapidus A."/>
            <person name="Glavina Del Rio T."/>
            <person name="Copeland A."/>
            <person name="Tice H."/>
            <person name="Cheng J.-F."/>
            <person name="Lucas S."/>
            <person name="Nolan M."/>
            <person name="Bruce D."/>
            <person name="Goodwin L."/>
            <person name="Pitluck S."/>
            <person name="Ivanova N."/>
            <person name="Mavromatis K."/>
            <person name="Ovchinnikova G."/>
            <person name="Pati A."/>
            <person name="Chen A."/>
            <person name="Palaniappan K."/>
            <person name="Land M."/>
            <person name="Hauser L."/>
            <person name="Chang Y.-J."/>
            <person name="Jeffries C.D."/>
            <person name="Chain P."/>
            <person name="Brettin T."/>
            <person name="Detter J.C."/>
            <person name="Schuetze A."/>
            <person name="Rohde M."/>
            <person name="Tindall B.J."/>
            <person name="Goeker M."/>
            <person name="Bristow J."/>
            <person name="Eisen J.A."/>
            <person name="Markowitz V."/>
            <person name="Hugenholtz P."/>
            <person name="Kyrpides N.C."/>
            <person name="Klenk H.-P."/>
            <person name="Chen F."/>
        </authorList>
    </citation>
    <scope>NUCLEOTIDE SEQUENCE [LARGE SCALE GENOMIC DNA]</scope>
    <source>
        <strain evidence="2">ATCC 33905 / DSM 74 / LMG 10896 / Claus 1</strain>
    </source>
</reference>
<accession>D2QT22</accession>
<gene>
    <name evidence="1" type="ordered locus">Slin_5992</name>
</gene>
<protein>
    <submittedName>
        <fullName evidence="1">Uncharacterized protein</fullName>
    </submittedName>
</protein>
<dbReference type="HOGENOM" id="CLU_857671_0_0_10"/>
<dbReference type="AlphaFoldDB" id="D2QT22"/>
<sequence>MRELALDFSCKEKSQGFQSVKVIDTRSQNQFLGTVQNGAFNTSTEIVCMGLTDSLAAYFTGSTLNTPLVITLNEFFVNELRGSTSEIGRFRLAARFFTANAPDQYNELITIDTIYTTKGGDVTKKLLRSVSEQFCVLAQQVTSLARQKTLSDTATYSYQDLLTLDSLEKMKLPMYRDNQPKAGIYRNFRQFVMNEPEPAVELTIEERKNMTLVYALNEKRKKKVKLLPEGLFAVSDGTILLRATGLGFYKMVKKGSDFYYWRPRQSYSSSVPVPLMGMGYGAVGGLIAGAMQAASKEDNRWLLQKVNHRRGNSVPVSWVNGKPK</sequence>
<proteinExistence type="predicted"/>
<evidence type="ECO:0000313" key="2">
    <source>
        <dbReference type="Proteomes" id="UP000002028"/>
    </source>
</evidence>
<name>D2QT22_SPILD</name>
<dbReference type="EMBL" id="CP001769">
    <property type="protein sequence ID" value="ADB41954.1"/>
    <property type="molecule type" value="Genomic_DNA"/>
</dbReference>
<dbReference type="Proteomes" id="UP000002028">
    <property type="component" value="Chromosome"/>
</dbReference>